<sequence length="112" mass="13105">MIRKMGASVALFLALLSIGHATEICRASKNFEKTYFCEEQLLWEEAKLWVDMGEIDVCPVAIYVDAEGVYFNAITEERFGAKEEKYWWCSRCFWRNHPKSEICAGCQRPRKR</sequence>
<organism evidence="6 7">
    <name type="scientific">Aerophobetes bacterium</name>
    <dbReference type="NCBI Taxonomy" id="2030807"/>
    <lineage>
        <taxon>Bacteria</taxon>
        <taxon>Candidatus Aerophobota</taxon>
    </lineage>
</organism>
<gene>
    <name evidence="6" type="ORF">COB21_00090</name>
</gene>
<dbReference type="InterPro" id="IPR001876">
    <property type="entry name" value="Znf_RanBP2"/>
</dbReference>
<dbReference type="Proteomes" id="UP000218775">
    <property type="component" value="Unassembled WGS sequence"/>
</dbReference>
<dbReference type="SUPFAM" id="SSF90209">
    <property type="entry name" value="Ran binding protein zinc finger-like"/>
    <property type="match status" value="1"/>
</dbReference>
<protein>
    <recommendedName>
        <fullName evidence="5">RanBP2-type domain-containing protein</fullName>
    </recommendedName>
</protein>
<proteinExistence type="predicted"/>
<dbReference type="PROSITE" id="PS01358">
    <property type="entry name" value="ZF_RANBP2_1"/>
    <property type="match status" value="1"/>
</dbReference>
<reference evidence="7" key="1">
    <citation type="submission" date="2017-08" db="EMBL/GenBank/DDBJ databases">
        <title>A dynamic microbial community with high functional redundancy inhabits the cold, oxic subseafloor aquifer.</title>
        <authorList>
            <person name="Tully B.J."/>
            <person name="Wheat C.G."/>
            <person name="Glazer B.T."/>
            <person name="Huber J.A."/>
        </authorList>
    </citation>
    <scope>NUCLEOTIDE SEQUENCE [LARGE SCALE GENOMIC DNA]</scope>
</reference>
<name>A0A2A4X7Z7_UNCAE</name>
<evidence type="ECO:0000313" key="7">
    <source>
        <dbReference type="Proteomes" id="UP000218775"/>
    </source>
</evidence>
<evidence type="ECO:0000259" key="5">
    <source>
        <dbReference type="PROSITE" id="PS50199"/>
    </source>
</evidence>
<feature type="signal peptide" evidence="4">
    <location>
        <begin position="1"/>
        <end position="21"/>
    </location>
</feature>
<dbReference type="AlphaFoldDB" id="A0A2A4X7Z7"/>
<dbReference type="PROSITE" id="PS50199">
    <property type="entry name" value="ZF_RANBP2_2"/>
    <property type="match status" value="1"/>
</dbReference>
<evidence type="ECO:0000313" key="6">
    <source>
        <dbReference type="EMBL" id="PCI78733.1"/>
    </source>
</evidence>
<evidence type="ECO:0000256" key="2">
    <source>
        <dbReference type="ARBA" id="ARBA00022771"/>
    </source>
</evidence>
<keyword evidence="1" id="KW-0479">Metal-binding</keyword>
<dbReference type="InterPro" id="IPR036443">
    <property type="entry name" value="Znf_RanBP2_sf"/>
</dbReference>
<evidence type="ECO:0000256" key="1">
    <source>
        <dbReference type="ARBA" id="ARBA00022723"/>
    </source>
</evidence>
<keyword evidence="4" id="KW-0732">Signal</keyword>
<comment type="caution">
    <text evidence="6">The sequence shown here is derived from an EMBL/GenBank/DDBJ whole genome shotgun (WGS) entry which is preliminary data.</text>
</comment>
<dbReference type="EMBL" id="NVUK01000001">
    <property type="protein sequence ID" value="PCI78733.1"/>
    <property type="molecule type" value="Genomic_DNA"/>
</dbReference>
<evidence type="ECO:0000256" key="4">
    <source>
        <dbReference type="SAM" id="SignalP"/>
    </source>
</evidence>
<accession>A0A2A4X7Z7</accession>
<feature type="chain" id="PRO_5012585262" description="RanBP2-type domain-containing protein" evidence="4">
    <location>
        <begin position="22"/>
        <end position="112"/>
    </location>
</feature>
<evidence type="ECO:0000256" key="3">
    <source>
        <dbReference type="ARBA" id="ARBA00022833"/>
    </source>
</evidence>
<feature type="domain" description="RanBP2-type" evidence="5">
    <location>
        <begin position="82"/>
        <end position="112"/>
    </location>
</feature>
<keyword evidence="2" id="KW-0863">Zinc-finger</keyword>
<keyword evidence="3" id="KW-0862">Zinc</keyword>
<dbReference type="GO" id="GO:0008270">
    <property type="term" value="F:zinc ion binding"/>
    <property type="evidence" value="ECO:0007669"/>
    <property type="project" value="UniProtKB-KW"/>
</dbReference>